<dbReference type="NCBIfam" id="TIGR01993">
    <property type="entry name" value="Pyr-5-nucltdase"/>
    <property type="match status" value="1"/>
</dbReference>
<dbReference type="PANTHER" id="PTHR12725">
    <property type="entry name" value="HALOACID DEHALOGENASE-LIKE HYDROLASE"/>
    <property type="match status" value="1"/>
</dbReference>
<organism evidence="1 2">
    <name type="scientific">Rhodomicrobium vannielii (strain ATCC 17100 / DSM 162 / LMG 4299 / NCIMB 10020 / ATH 3.1.1)</name>
    <dbReference type="NCBI Taxonomy" id="648757"/>
    <lineage>
        <taxon>Bacteria</taxon>
        <taxon>Pseudomonadati</taxon>
        <taxon>Pseudomonadota</taxon>
        <taxon>Alphaproteobacteria</taxon>
        <taxon>Hyphomicrobiales</taxon>
        <taxon>Hyphomicrobiaceae</taxon>
        <taxon>Rhodomicrobium</taxon>
    </lineage>
</organism>
<gene>
    <name evidence="1" type="ordered locus">Rvan_1578</name>
</gene>
<dbReference type="KEGG" id="rva:Rvan_1578"/>
<dbReference type="Gene3D" id="3.40.50.1000">
    <property type="entry name" value="HAD superfamily/HAD-like"/>
    <property type="match status" value="1"/>
</dbReference>
<dbReference type="InterPro" id="IPR036412">
    <property type="entry name" value="HAD-like_sf"/>
</dbReference>
<dbReference type="Proteomes" id="UP000001399">
    <property type="component" value="Chromosome"/>
</dbReference>
<accession>E3I7X6</accession>
<dbReference type="OrthoDB" id="9803141at2"/>
<evidence type="ECO:0000313" key="2">
    <source>
        <dbReference type="Proteomes" id="UP000001399"/>
    </source>
</evidence>
<dbReference type="InterPro" id="IPR010237">
    <property type="entry name" value="Pyr-5-nucltdase"/>
</dbReference>
<protein>
    <submittedName>
        <fullName evidence="1">Pyrimidine 5'-nucleotidase</fullName>
    </submittedName>
</protein>
<keyword evidence="2" id="KW-1185">Reference proteome</keyword>
<dbReference type="InterPro" id="IPR023214">
    <property type="entry name" value="HAD_sf"/>
</dbReference>
<dbReference type="NCBIfam" id="TIGR01509">
    <property type="entry name" value="HAD-SF-IA-v3"/>
    <property type="match status" value="1"/>
</dbReference>
<dbReference type="RefSeq" id="WP_013419226.1">
    <property type="nucleotide sequence ID" value="NC_014664.1"/>
</dbReference>
<dbReference type="PANTHER" id="PTHR12725:SF117">
    <property type="entry name" value="HALOACID DEHALOGENASE-LIKE HYDROLASE"/>
    <property type="match status" value="1"/>
</dbReference>
<dbReference type="eggNOG" id="COG1011">
    <property type="taxonomic scope" value="Bacteria"/>
</dbReference>
<name>E3I7X6_RHOVT</name>
<dbReference type="InterPro" id="IPR006439">
    <property type="entry name" value="HAD-SF_hydro_IA"/>
</dbReference>
<dbReference type="SFLD" id="SFLDS00003">
    <property type="entry name" value="Haloacid_Dehalogenase"/>
    <property type="match status" value="1"/>
</dbReference>
<dbReference type="Pfam" id="PF00702">
    <property type="entry name" value="Hydrolase"/>
    <property type="match status" value="1"/>
</dbReference>
<reference evidence="2" key="1">
    <citation type="journal article" date="2011" name="J. Bacteriol.">
        <title>Genome sequences of eight morphologically diverse alphaproteobacteria.</title>
        <authorList>
            <consortium name="US DOE Joint Genome Institute"/>
            <person name="Brown P.J."/>
            <person name="Kysela D.T."/>
            <person name="Buechlein A."/>
            <person name="Hemmerich C."/>
            <person name="Brun Y.V."/>
        </authorList>
    </citation>
    <scope>NUCLEOTIDE SEQUENCE [LARGE SCALE GENOMIC DNA]</scope>
    <source>
        <strain evidence="2">ATCC 17100 / ATH 3.1.1 / DSM 162 / LMG 4299</strain>
    </source>
</reference>
<sequence length="265" mass="29075">MRARASAHPSESLPVPEAEDADAAAATLVEAAAEAAQLAQAFADTRLWIFDLDNTLYPAECNLFAQIDQRMSGFIQKLLGLDHAAARKVQKDLYYHYGTTLAGLMAEYGVKPEEFMDYVHDIDLAPVSPMPELDAAIARLEGRKFIFTNGSTRHAERVAAKLGVLDRFDGIFDIAAGNYVPKPKPESFSAFMRYCEGGDCKAAMFEDLPHNLEAAHALGIKTVLVRSDYLDHPSQHALAAATALPPYIHYETDDLTRFLDSIAAK</sequence>
<dbReference type="EMBL" id="CP002292">
    <property type="protein sequence ID" value="ADP70830.1"/>
    <property type="molecule type" value="Genomic_DNA"/>
</dbReference>
<dbReference type="HOGENOM" id="CLU_059493_2_1_5"/>
<dbReference type="SUPFAM" id="SSF56784">
    <property type="entry name" value="HAD-like"/>
    <property type="match status" value="1"/>
</dbReference>
<evidence type="ECO:0000313" key="1">
    <source>
        <dbReference type="EMBL" id="ADP70830.1"/>
    </source>
</evidence>
<dbReference type="AlphaFoldDB" id="E3I7X6"/>
<dbReference type="Gene3D" id="1.10.150.450">
    <property type="match status" value="1"/>
</dbReference>
<proteinExistence type="predicted"/>
<dbReference type="STRING" id="648757.Rvan_1578"/>
<dbReference type="SFLD" id="SFLDG01129">
    <property type="entry name" value="C1.5:_HAD__Beta-PGM__Phosphata"/>
    <property type="match status" value="1"/>
</dbReference>
<dbReference type="SFLD" id="SFLDG01132">
    <property type="entry name" value="C1.5.3:_5'-Nucleotidase_Like"/>
    <property type="match status" value="1"/>
</dbReference>